<evidence type="ECO:0000313" key="7">
    <source>
        <dbReference type="EMBL" id="CAF3736155.1"/>
    </source>
</evidence>
<evidence type="ECO:0000313" key="6">
    <source>
        <dbReference type="EMBL" id="CAF1366495.1"/>
    </source>
</evidence>
<dbReference type="Gene3D" id="3.30.40.10">
    <property type="entry name" value="Zinc/RING finger domain, C3HC4 (zinc finger)"/>
    <property type="match status" value="2"/>
</dbReference>
<dbReference type="Pfam" id="PF13639">
    <property type="entry name" value="zf-RING_2"/>
    <property type="match status" value="1"/>
</dbReference>
<feature type="domain" description="RING-type" evidence="5">
    <location>
        <begin position="24"/>
        <end position="65"/>
    </location>
</feature>
<evidence type="ECO:0000313" key="8">
    <source>
        <dbReference type="Proteomes" id="UP000663889"/>
    </source>
</evidence>
<gene>
    <name evidence="7" type="ORF">FNK824_LOCUS11402</name>
    <name evidence="6" type="ORF">SEV965_LOCUS29660</name>
</gene>
<dbReference type="PANTHER" id="PTHR10131">
    <property type="entry name" value="TNF RECEPTOR ASSOCIATED FACTOR"/>
    <property type="match status" value="1"/>
</dbReference>
<evidence type="ECO:0000256" key="2">
    <source>
        <dbReference type="ARBA" id="ARBA00022833"/>
    </source>
</evidence>
<accession>A0A815ICG9</accession>
<evidence type="ECO:0000256" key="3">
    <source>
        <dbReference type="PROSITE-ProRule" id="PRU00175"/>
    </source>
</evidence>
<dbReference type="AlphaFoldDB" id="A0A815ICG9"/>
<sequence length="269" mass="31073">MNHMTINDKYDYINEDSISECLKCKICSNPFIDPVKTKCKPKEHVFCSHCIKEWLQRDLSCPSCRQNVKIRDLTPITERIFVDVLNELPVKCLLCKQKGLERGDFDEHASETCIKRTSLCSSADIQCPWTGPYEELDKHLKTCPYTALRTMLIQIMANNRELTKQVNQQQIYIDRLQKENQEMKEQLPRQKVQTSNLPNCYRPPRRPQTRENTAKPPFQATHSSAPKLSCDNCPDCWRGAVRGSYFRGQLGGGFRPGHTMTPCDCDCHK</sequence>
<feature type="region of interest" description="Disordered" evidence="4">
    <location>
        <begin position="182"/>
        <end position="225"/>
    </location>
</feature>
<evidence type="ECO:0000256" key="1">
    <source>
        <dbReference type="ARBA" id="ARBA00022771"/>
    </source>
</evidence>
<dbReference type="InterPro" id="IPR001841">
    <property type="entry name" value="Znf_RING"/>
</dbReference>
<name>A0A815ICG9_9BILA</name>
<protein>
    <recommendedName>
        <fullName evidence="5">RING-type domain-containing protein</fullName>
    </recommendedName>
</protein>
<proteinExistence type="predicted"/>
<dbReference type="SUPFAM" id="SSF57850">
    <property type="entry name" value="RING/U-box"/>
    <property type="match status" value="1"/>
</dbReference>
<keyword evidence="1 3" id="KW-0479">Metal-binding</keyword>
<dbReference type="PANTHER" id="PTHR10131:SF94">
    <property type="entry name" value="TNF RECEPTOR-ASSOCIATED FACTOR 4"/>
    <property type="match status" value="1"/>
</dbReference>
<dbReference type="EMBL" id="CAJNOU010003034">
    <property type="protein sequence ID" value="CAF1366495.1"/>
    <property type="molecule type" value="Genomic_DNA"/>
</dbReference>
<comment type="caution">
    <text evidence="6">The sequence shown here is derived from an EMBL/GenBank/DDBJ whole genome shotgun (WGS) entry which is preliminary data.</text>
</comment>
<evidence type="ECO:0000256" key="4">
    <source>
        <dbReference type="SAM" id="MobiDB-lite"/>
    </source>
</evidence>
<organism evidence="6 8">
    <name type="scientific">Rotaria sordida</name>
    <dbReference type="NCBI Taxonomy" id="392033"/>
    <lineage>
        <taxon>Eukaryota</taxon>
        <taxon>Metazoa</taxon>
        <taxon>Spiralia</taxon>
        <taxon>Gnathifera</taxon>
        <taxon>Rotifera</taxon>
        <taxon>Eurotatoria</taxon>
        <taxon>Bdelloidea</taxon>
        <taxon>Philodinida</taxon>
        <taxon>Philodinidae</taxon>
        <taxon>Rotaria</taxon>
    </lineage>
</organism>
<dbReference type="Proteomes" id="UP000663889">
    <property type="component" value="Unassembled WGS sequence"/>
</dbReference>
<keyword evidence="2" id="KW-0862">Zinc</keyword>
<dbReference type="InterPro" id="IPR013083">
    <property type="entry name" value="Znf_RING/FYVE/PHD"/>
</dbReference>
<keyword evidence="1 3" id="KW-0863">Zinc-finger</keyword>
<dbReference type="PROSITE" id="PS50089">
    <property type="entry name" value="ZF_RING_2"/>
    <property type="match status" value="1"/>
</dbReference>
<evidence type="ECO:0000259" key="5">
    <source>
        <dbReference type="PROSITE" id="PS50089"/>
    </source>
</evidence>
<reference evidence="6" key="1">
    <citation type="submission" date="2021-02" db="EMBL/GenBank/DDBJ databases">
        <authorList>
            <person name="Nowell W R."/>
        </authorList>
    </citation>
    <scope>NUCLEOTIDE SEQUENCE</scope>
</reference>
<dbReference type="SUPFAM" id="SSF49599">
    <property type="entry name" value="TRAF domain-like"/>
    <property type="match status" value="1"/>
</dbReference>
<dbReference type="GO" id="GO:0008270">
    <property type="term" value="F:zinc ion binding"/>
    <property type="evidence" value="ECO:0007669"/>
    <property type="project" value="UniProtKB-KW"/>
</dbReference>
<dbReference type="EMBL" id="CAJOBE010001346">
    <property type="protein sequence ID" value="CAF3736155.1"/>
    <property type="molecule type" value="Genomic_DNA"/>
</dbReference>
<dbReference type="Proteomes" id="UP000663874">
    <property type="component" value="Unassembled WGS sequence"/>
</dbReference>